<dbReference type="InterPro" id="IPR012495">
    <property type="entry name" value="TadE-like_dom"/>
</dbReference>
<proteinExistence type="predicted"/>
<evidence type="ECO:0000259" key="1">
    <source>
        <dbReference type="Pfam" id="PF07811"/>
    </source>
</evidence>
<dbReference type="AlphaFoldDB" id="A0A7W4Y9U2"/>
<protein>
    <submittedName>
        <fullName evidence="2">Flp pilus assembly protein TadG</fullName>
    </submittedName>
</protein>
<reference evidence="2 3" key="2">
    <citation type="submission" date="2020-08" db="EMBL/GenBank/DDBJ databases">
        <authorList>
            <person name="Partida-Martinez L."/>
            <person name="Huntemann M."/>
            <person name="Clum A."/>
            <person name="Wang J."/>
            <person name="Palaniappan K."/>
            <person name="Ritter S."/>
            <person name="Chen I.-M."/>
            <person name="Stamatis D."/>
            <person name="Reddy T."/>
            <person name="O'Malley R."/>
            <person name="Daum C."/>
            <person name="Shapiro N."/>
            <person name="Ivanova N."/>
            <person name="Kyrpides N."/>
            <person name="Woyke T."/>
        </authorList>
    </citation>
    <scope>NUCLEOTIDE SEQUENCE [LARGE SCALE GENOMIC DNA]</scope>
    <source>
        <strain evidence="2 3">RAS26</strain>
    </source>
</reference>
<evidence type="ECO:0000313" key="3">
    <source>
        <dbReference type="Proteomes" id="UP000518206"/>
    </source>
</evidence>
<gene>
    <name evidence="2" type="ORF">FHR80_000218</name>
</gene>
<comment type="caution">
    <text evidence="2">The sequence shown here is derived from an EMBL/GenBank/DDBJ whole genome shotgun (WGS) entry which is preliminary data.</text>
</comment>
<name>A0A7W4Y9U2_9CELL</name>
<feature type="domain" description="TadE-like" evidence="1">
    <location>
        <begin position="2"/>
        <end position="37"/>
    </location>
</feature>
<dbReference type="EMBL" id="JACHVX010000001">
    <property type="protein sequence ID" value="MBB2921324.1"/>
    <property type="molecule type" value="Genomic_DNA"/>
</dbReference>
<dbReference type="Proteomes" id="UP000518206">
    <property type="component" value="Unassembled WGS sequence"/>
</dbReference>
<sequence>MELALLFPALLLVVTSLVQYGLWFHARSLALAAAQHGVSVARAYDADHRTAPAAARAFVDAHGAATLVNVATTPMSPGPGEVGVEVTGRAISILPGIPGPAVRQAAEAPIERFTTAGAP</sequence>
<dbReference type="Pfam" id="PF07811">
    <property type="entry name" value="TadE"/>
    <property type="match status" value="1"/>
</dbReference>
<reference evidence="2 3" key="1">
    <citation type="submission" date="2020-08" db="EMBL/GenBank/DDBJ databases">
        <title>The Agave Microbiome: Exploring the role of microbial communities in plant adaptations to desert environments.</title>
        <authorList>
            <person name="Partida-Martinez L.P."/>
        </authorList>
    </citation>
    <scope>NUCLEOTIDE SEQUENCE [LARGE SCALE GENOMIC DNA]</scope>
    <source>
        <strain evidence="2 3">RAS26</strain>
    </source>
</reference>
<organism evidence="2 3">
    <name type="scientific">Cellulomonas cellasea</name>
    <dbReference type="NCBI Taxonomy" id="43670"/>
    <lineage>
        <taxon>Bacteria</taxon>
        <taxon>Bacillati</taxon>
        <taxon>Actinomycetota</taxon>
        <taxon>Actinomycetes</taxon>
        <taxon>Micrococcales</taxon>
        <taxon>Cellulomonadaceae</taxon>
        <taxon>Cellulomonas</taxon>
    </lineage>
</organism>
<dbReference type="RefSeq" id="WP_183294362.1">
    <property type="nucleotide sequence ID" value="NZ_JACHVX010000001.1"/>
</dbReference>
<accession>A0A7W4Y9U2</accession>
<evidence type="ECO:0000313" key="2">
    <source>
        <dbReference type="EMBL" id="MBB2921324.1"/>
    </source>
</evidence>